<evidence type="ECO:0008006" key="5">
    <source>
        <dbReference type="Google" id="ProtNLM"/>
    </source>
</evidence>
<name>A0A2C9D585_9HYPH</name>
<proteinExistence type="predicted"/>
<reference evidence="4" key="1">
    <citation type="submission" date="2017-09" db="EMBL/GenBank/DDBJ databases">
        <title>Genome sequence of Nannocystis excedens DSM 71.</title>
        <authorList>
            <person name="Blom J."/>
        </authorList>
    </citation>
    <scope>NUCLEOTIDE SEQUENCE [LARGE SCALE GENOMIC DNA]</scope>
    <source>
        <strain evidence="4">type strain: E19</strain>
    </source>
</reference>
<gene>
    <name evidence="3" type="ORF">HDIA_1961</name>
</gene>
<dbReference type="Proteomes" id="UP000223606">
    <property type="component" value="Chromosome 1"/>
</dbReference>
<accession>A0A2C9D585</accession>
<feature type="region of interest" description="Disordered" evidence="1">
    <location>
        <begin position="35"/>
        <end position="76"/>
    </location>
</feature>
<protein>
    <recommendedName>
        <fullName evidence="5">Heme exporter protein D</fullName>
    </recommendedName>
</protein>
<sequence>MSSGTILFWVFAYGATAPIAGVLIGRLLVRRRRDTTPAKPKPMLRKELRSPASAARARHGRPVVTVKPIWQSRDAG</sequence>
<feature type="transmembrane region" description="Helical" evidence="2">
    <location>
        <begin position="6"/>
        <end position="29"/>
    </location>
</feature>
<evidence type="ECO:0000313" key="4">
    <source>
        <dbReference type="Proteomes" id="UP000223606"/>
    </source>
</evidence>
<keyword evidence="4" id="KW-1185">Reference proteome</keyword>
<evidence type="ECO:0000256" key="2">
    <source>
        <dbReference type="SAM" id="Phobius"/>
    </source>
</evidence>
<keyword evidence="2" id="KW-1133">Transmembrane helix</keyword>
<keyword evidence="2" id="KW-0812">Transmembrane</keyword>
<organism evidence="3 4">
    <name type="scientific">Hartmannibacter diazotrophicus</name>
    <dbReference type="NCBI Taxonomy" id="1482074"/>
    <lineage>
        <taxon>Bacteria</taxon>
        <taxon>Pseudomonadati</taxon>
        <taxon>Pseudomonadota</taxon>
        <taxon>Alphaproteobacteria</taxon>
        <taxon>Hyphomicrobiales</taxon>
        <taxon>Pleomorphomonadaceae</taxon>
        <taxon>Hartmannibacter</taxon>
    </lineage>
</organism>
<keyword evidence="2" id="KW-0472">Membrane</keyword>
<dbReference type="AlphaFoldDB" id="A0A2C9D585"/>
<evidence type="ECO:0000256" key="1">
    <source>
        <dbReference type="SAM" id="MobiDB-lite"/>
    </source>
</evidence>
<dbReference type="EMBL" id="LT960614">
    <property type="protein sequence ID" value="SON55502.1"/>
    <property type="molecule type" value="Genomic_DNA"/>
</dbReference>
<dbReference type="KEGG" id="hdi:HDIA_1961"/>
<evidence type="ECO:0000313" key="3">
    <source>
        <dbReference type="EMBL" id="SON55502.1"/>
    </source>
</evidence>